<sequence length="56" mass="6349">FHFIAKKWVIASLNNCVLQIDSNIWKSSSNNTNVVEATNVLSNQREKSLKLMSTIL</sequence>
<protein>
    <submittedName>
        <fullName evidence="1">11353_t:CDS:1</fullName>
    </submittedName>
</protein>
<comment type="caution">
    <text evidence="1">The sequence shown here is derived from an EMBL/GenBank/DDBJ whole genome shotgun (WGS) entry which is preliminary data.</text>
</comment>
<keyword evidence="2" id="KW-1185">Reference proteome</keyword>
<gene>
    <name evidence="1" type="ORF">DERYTH_LOCUS27725</name>
</gene>
<accession>A0A9N9KGB3</accession>
<proteinExistence type="predicted"/>
<name>A0A9N9KGB3_9GLOM</name>
<evidence type="ECO:0000313" key="1">
    <source>
        <dbReference type="EMBL" id="CAG8824573.1"/>
    </source>
</evidence>
<organism evidence="1 2">
    <name type="scientific">Dentiscutata erythropus</name>
    <dbReference type="NCBI Taxonomy" id="1348616"/>
    <lineage>
        <taxon>Eukaryota</taxon>
        <taxon>Fungi</taxon>
        <taxon>Fungi incertae sedis</taxon>
        <taxon>Mucoromycota</taxon>
        <taxon>Glomeromycotina</taxon>
        <taxon>Glomeromycetes</taxon>
        <taxon>Diversisporales</taxon>
        <taxon>Gigasporaceae</taxon>
        <taxon>Dentiscutata</taxon>
    </lineage>
</organism>
<dbReference type="AlphaFoldDB" id="A0A9N9KGB3"/>
<reference evidence="1" key="1">
    <citation type="submission" date="2021-06" db="EMBL/GenBank/DDBJ databases">
        <authorList>
            <person name="Kallberg Y."/>
            <person name="Tangrot J."/>
            <person name="Rosling A."/>
        </authorList>
    </citation>
    <scope>NUCLEOTIDE SEQUENCE</scope>
    <source>
        <strain evidence="1">MA453B</strain>
    </source>
</reference>
<dbReference type="EMBL" id="CAJVPY010065051">
    <property type="protein sequence ID" value="CAG8824573.1"/>
    <property type="molecule type" value="Genomic_DNA"/>
</dbReference>
<dbReference type="Proteomes" id="UP000789405">
    <property type="component" value="Unassembled WGS sequence"/>
</dbReference>
<feature type="non-terminal residue" evidence="1">
    <location>
        <position position="1"/>
    </location>
</feature>
<dbReference type="OrthoDB" id="2447531at2759"/>
<evidence type="ECO:0000313" key="2">
    <source>
        <dbReference type="Proteomes" id="UP000789405"/>
    </source>
</evidence>
<feature type="non-terminal residue" evidence="1">
    <location>
        <position position="56"/>
    </location>
</feature>